<evidence type="ECO:0000313" key="4">
    <source>
        <dbReference type="Proteomes" id="UP001203004"/>
    </source>
</evidence>
<evidence type="ECO:0008006" key="5">
    <source>
        <dbReference type="Google" id="ProtNLM"/>
    </source>
</evidence>
<feature type="transmembrane region" description="Helical" evidence="2">
    <location>
        <begin position="200"/>
        <end position="216"/>
    </location>
</feature>
<gene>
    <name evidence="3" type="ORF">M3N64_00740</name>
</gene>
<keyword evidence="2" id="KW-0812">Transmembrane</keyword>
<feature type="transmembrane region" description="Helical" evidence="2">
    <location>
        <begin position="429"/>
        <end position="452"/>
    </location>
</feature>
<keyword evidence="2" id="KW-1133">Transmembrane helix</keyword>
<evidence type="ECO:0000256" key="1">
    <source>
        <dbReference type="SAM" id="MobiDB-lite"/>
    </source>
</evidence>
<reference evidence="3 4" key="1">
    <citation type="submission" date="2022-05" db="EMBL/GenBank/DDBJ databases">
        <title>Sporolactobacillus sp nov CPB3-1, isolated from tree bark (Mangifera indica L.).</title>
        <authorList>
            <person name="Phuengjayaem S."/>
            <person name="Tanasupawat S."/>
        </authorList>
    </citation>
    <scope>NUCLEOTIDE SEQUENCE [LARGE SCALE GENOMIC DNA]</scope>
    <source>
        <strain evidence="3 4">CPB3-1</strain>
    </source>
</reference>
<feature type="transmembrane region" description="Helical" evidence="2">
    <location>
        <begin position="117"/>
        <end position="136"/>
    </location>
</feature>
<dbReference type="Proteomes" id="UP001203004">
    <property type="component" value="Unassembled WGS sequence"/>
</dbReference>
<keyword evidence="4" id="KW-1185">Reference proteome</keyword>
<feature type="transmembrane region" description="Helical" evidence="2">
    <location>
        <begin position="15"/>
        <end position="39"/>
    </location>
</feature>
<organism evidence="3 4">
    <name type="scientific">Sporolactobacillus mangiferae</name>
    <dbReference type="NCBI Taxonomy" id="2940498"/>
    <lineage>
        <taxon>Bacteria</taxon>
        <taxon>Bacillati</taxon>
        <taxon>Bacillota</taxon>
        <taxon>Bacilli</taxon>
        <taxon>Bacillales</taxon>
        <taxon>Sporolactobacillaceae</taxon>
        <taxon>Sporolactobacillus</taxon>
    </lineage>
</organism>
<feature type="region of interest" description="Disordered" evidence="1">
    <location>
        <begin position="498"/>
        <end position="518"/>
    </location>
</feature>
<protein>
    <recommendedName>
        <fullName evidence="5">Glycosyltransferase RgtA/B/C/D-like domain-containing protein</fullName>
    </recommendedName>
</protein>
<keyword evidence="2" id="KW-0472">Membrane</keyword>
<feature type="transmembrane region" description="Helical" evidence="2">
    <location>
        <begin position="143"/>
        <end position="161"/>
    </location>
</feature>
<accession>A0ABT0M6I2</accession>
<feature type="transmembrane region" description="Helical" evidence="2">
    <location>
        <begin position="222"/>
        <end position="238"/>
    </location>
</feature>
<feature type="transmembrane region" description="Helical" evidence="2">
    <location>
        <begin position="464"/>
        <end position="482"/>
    </location>
</feature>
<evidence type="ECO:0000313" key="3">
    <source>
        <dbReference type="EMBL" id="MCL1630480.1"/>
    </source>
</evidence>
<proteinExistence type="predicted"/>
<evidence type="ECO:0000256" key="2">
    <source>
        <dbReference type="SAM" id="Phobius"/>
    </source>
</evidence>
<dbReference type="RefSeq" id="WP_249095300.1">
    <property type="nucleotide sequence ID" value="NZ_JAMAST010000001.1"/>
</dbReference>
<name>A0ABT0M6I2_9BACL</name>
<dbReference type="EMBL" id="JAMAST010000001">
    <property type="protein sequence ID" value="MCL1630480.1"/>
    <property type="molecule type" value="Genomic_DNA"/>
</dbReference>
<feature type="transmembrane region" description="Helical" evidence="2">
    <location>
        <begin position="245"/>
        <end position="265"/>
    </location>
</feature>
<feature type="transmembrane region" description="Helical" evidence="2">
    <location>
        <begin position="400"/>
        <end position="422"/>
    </location>
</feature>
<sequence length="518" mass="59724">MYRILKNNSLSYNKIFHIFTPSLIASLGIGVVTSLLLFVPPYKGVADNGDFFRVAYSNGLYYLPHYDSNYFGYFVRQYGLLNYYNENGSTYFSSQSLFIQLSIMLNRLFFSSHIFDIRFQAVIYVLLLMIGIYLLVESLTCMATNVLSGYFVAGLTVFIFGDSAYTEYFNSLYSESTMYVSFIFIAAFSLLLYRNRYNNLLLVILYTVSAVIFVTLKQQNAPLSLIFALFGMSFCMINKNRFFRWTVVFLMLVILGSGVMTYHFISDEFNNINQYQALTRGVLLNSKDPEQSLQSLGINKQYALLRESIYYQQYSTVGVNSNELRKGLYDHYNFVSISIYYIKNLDQFVDLLNTAAVHWFDVRPMAMGNFERSSGYAFGAHTSFFSGYNTIRKLIAPGRFGFIVVFGLLVSGCYLFSFIQAYRQKKKRLFIRFFLILTFLLLGTAATMMSIIGDGDADLSKHLLLFPITFDCMITMFLSDLITKHVFKNHGIVNRKQDRTRRREMQENLPSTPVLEDL</sequence>
<feature type="transmembrane region" description="Helical" evidence="2">
    <location>
        <begin position="176"/>
        <end position="193"/>
    </location>
</feature>
<comment type="caution">
    <text evidence="3">The sequence shown here is derived from an EMBL/GenBank/DDBJ whole genome shotgun (WGS) entry which is preliminary data.</text>
</comment>